<keyword evidence="2" id="KW-1185">Reference proteome</keyword>
<reference evidence="1 2" key="1">
    <citation type="submission" date="2019-04" db="EMBL/GenBank/DDBJ databases">
        <authorList>
            <consortium name="DOE Joint Genome Institute"/>
            <person name="Mondo S."/>
            <person name="Kjaerbolling I."/>
            <person name="Vesth T."/>
            <person name="Frisvad J.C."/>
            <person name="Nybo J.L."/>
            <person name="Theobald S."/>
            <person name="Kildgaard S."/>
            <person name="Isbrandt T."/>
            <person name="Kuo A."/>
            <person name="Sato A."/>
            <person name="Lyhne E.K."/>
            <person name="Kogle M.E."/>
            <person name="Wiebenga A."/>
            <person name="Kun R.S."/>
            <person name="Lubbers R.J."/>
            <person name="Makela M.R."/>
            <person name="Barry K."/>
            <person name="Chovatia M."/>
            <person name="Clum A."/>
            <person name="Daum C."/>
            <person name="Haridas S."/>
            <person name="He G."/>
            <person name="LaButti K."/>
            <person name="Lipzen A."/>
            <person name="Riley R."/>
            <person name="Salamov A."/>
            <person name="Simmons B.A."/>
            <person name="Magnuson J.K."/>
            <person name="Henrissat B."/>
            <person name="Mortensen U.H."/>
            <person name="Larsen T.O."/>
            <person name="Devries R.P."/>
            <person name="Grigoriev I.V."/>
            <person name="Machida M."/>
            <person name="Baker S.E."/>
            <person name="Andersen M.R."/>
            <person name="Cantor M.N."/>
            <person name="Hua S.X."/>
        </authorList>
    </citation>
    <scope>NUCLEOTIDE SEQUENCE [LARGE SCALE GENOMIC DNA]</scope>
    <source>
        <strain evidence="1 2">CBS 119388</strain>
    </source>
</reference>
<organism evidence="1 2">
    <name type="scientific">Aspergillus pseudonomiae</name>
    <dbReference type="NCBI Taxonomy" id="1506151"/>
    <lineage>
        <taxon>Eukaryota</taxon>
        <taxon>Fungi</taxon>
        <taxon>Dikarya</taxon>
        <taxon>Ascomycota</taxon>
        <taxon>Pezizomycotina</taxon>
        <taxon>Eurotiomycetes</taxon>
        <taxon>Eurotiomycetidae</taxon>
        <taxon>Eurotiales</taxon>
        <taxon>Aspergillaceae</taxon>
        <taxon>Aspergillus</taxon>
        <taxon>Aspergillus subgen. Circumdati</taxon>
    </lineage>
</organism>
<dbReference type="Proteomes" id="UP000325579">
    <property type="component" value="Unassembled WGS sequence"/>
</dbReference>
<accession>A0A5N7DH27</accession>
<dbReference type="GeneID" id="43666250"/>
<proteinExistence type="predicted"/>
<sequence>MVNPPRAALGVISTVLSIPHVKSTTLNMGRTSYSLSSFLREAQPSCHTSTGMLMTDRRGISRRDQHTQGKWCYRGDDAA</sequence>
<protein>
    <submittedName>
        <fullName evidence="1">Uncharacterized protein</fullName>
    </submittedName>
</protein>
<name>A0A5N7DH27_9EURO</name>
<evidence type="ECO:0000313" key="2">
    <source>
        <dbReference type="Proteomes" id="UP000325579"/>
    </source>
</evidence>
<dbReference type="AlphaFoldDB" id="A0A5N7DH27"/>
<dbReference type="RefSeq" id="XP_031943055.1">
    <property type="nucleotide sequence ID" value="XM_032081559.1"/>
</dbReference>
<evidence type="ECO:0000313" key="1">
    <source>
        <dbReference type="EMBL" id="KAE8405736.1"/>
    </source>
</evidence>
<dbReference type="EMBL" id="ML736758">
    <property type="protein sequence ID" value="KAE8405736.1"/>
    <property type="molecule type" value="Genomic_DNA"/>
</dbReference>
<gene>
    <name evidence="1" type="ORF">BDV37DRAFT_244572</name>
</gene>